<proteinExistence type="predicted"/>
<comment type="caution">
    <text evidence="1">The sequence shown here is derived from an EMBL/GenBank/DDBJ whole genome shotgun (WGS) entry which is preliminary data.</text>
</comment>
<dbReference type="PANTHER" id="PTHR11895">
    <property type="entry name" value="TRANSAMIDASE"/>
    <property type="match status" value="1"/>
</dbReference>
<dbReference type="InterPro" id="IPR000120">
    <property type="entry name" value="Amidase"/>
</dbReference>
<dbReference type="SUPFAM" id="SSF75304">
    <property type="entry name" value="Amidase signature (AS) enzymes"/>
    <property type="match status" value="1"/>
</dbReference>
<organism evidence="1 2">
    <name type="scientific">Sporothrix curviconia</name>
    <dbReference type="NCBI Taxonomy" id="1260050"/>
    <lineage>
        <taxon>Eukaryota</taxon>
        <taxon>Fungi</taxon>
        <taxon>Dikarya</taxon>
        <taxon>Ascomycota</taxon>
        <taxon>Pezizomycotina</taxon>
        <taxon>Sordariomycetes</taxon>
        <taxon>Sordariomycetidae</taxon>
        <taxon>Ophiostomatales</taxon>
        <taxon>Ophiostomataceae</taxon>
        <taxon>Sporothrix</taxon>
    </lineage>
</organism>
<accession>A0ABP0B1U5</accession>
<dbReference type="Proteomes" id="UP001642405">
    <property type="component" value="Unassembled WGS sequence"/>
</dbReference>
<evidence type="ECO:0000313" key="1">
    <source>
        <dbReference type="EMBL" id="CAK7213520.1"/>
    </source>
</evidence>
<evidence type="ECO:0000313" key="2">
    <source>
        <dbReference type="Proteomes" id="UP001642405"/>
    </source>
</evidence>
<keyword evidence="2" id="KW-1185">Reference proteome</keyword>
<sequence>MCPSSKNILLNGAYAMKRFPTLLGHATNLSLKLRLDYDRVLGEYDVLLSPNLPYVANSHAAIPFASSSPANPAKPLDLIGKQVGLTYNTAPFNQSGHPVLAVPCSMLPIEEGPLAGSGTKLPVSLQVIGRWFDEPSVYRVAYAWEQAYNWKEL</sequence>
<reference evidence="1 2" key="1">
    <citation type="submission" date="2024-01" db="EMBL/GenBank/DDBJ databases">
        <authorList>
            <person name="Allen C."/>
            <person name="Tagirdzhanova G."/>
        </authorList>
    </citation>
    <scope>NUCLEOTIDE SEQUENCE [LARGE SCALE GENOMIC DNA]</scope>
</reference>
<dbReference type="PANTHER" id="PTHR11895:SF83">
    <property type="entry name" value="AMIDASE"/>
    <property type="match status" value="1"/>
</dbReference>
<dbReference type="InterPro" id="IPR036928">
    <property type="entry name" value="AS_sf"/>
</dbReference>
<dbReference type="EMBL" id="CAWUHB010000007">
    <property type="protein sequence ID" value="CAK7213520.1"/>
    <property type="molecule type" value="Genomic_DNA"/>
</dbReference>
<protein>
    <recommendedName>
        <fullName evidence="3">Amidase domain-containing protein</fullName>
    </recommendedName>
</protein>
<name>A0ABP0B1U5_9PEZI</name>
<dbReference type="Gene3D" id="3.90.1300.10">
    <property type="entry name" value="Amidase signature (AS) domain"/>
    <property type="match status" value="1"/>
</dbReference>
<evidence type="ECO:0008006" key="3">
    <source>
        <dbReference type="Google" id="ProtNLM"/>
    </source>
</evidence>
<gene>
    <name evidence="1" type="ORF">SCUCBS95973_001821</name>
</gene>